<dbReference type="Proteomes" id="UP001560573">
    <property type="component" value="Unassembled WGS sequence"/>
</dbReference>
<dbReference type="EMBL" id="JAULBC010000002">
    <property type="protein sequence ID" value="MEX6687548.1"/>
    <property type="molecule type" value="Genomic_DNA"/>
</dbReference>
<evidence type="ECO:0000313" key="1">
    <source>
        <dbReference type="EMBL" id="MEX6687548.1"/>
    </source>
</evidence>
<name>A0ABV3ZCF9_9BACT</name>
<sequence length="119" mass="12746">MKKRKPSLRIRTASNDCLPYEKKFKLLISRKLALPQKSDAQVAINKLVNYFLVAVSTLAAVSTLVVSGAGVTGAAVAVSAFTAEESVVVVDDSPEPHAAKAPIANTNNSFFIFVECFCE</sequence>
<evidence type="ECO:0000313" key="2">
    <source>
        <dbReference type="Proteomes" id="UP001560573"/>
    </source>
</evidence>
<gene>
    <name evidence="1" type="ORF">QTN47_08605</name>
</gene>
<protein>
    <submittedName>
        <fullName evidence="1">Uncharacterized protein</fullName>
    </submittedName>
</protein>
<comment type="caution">
    <text evidence="1">The sequence shown here is derived from an EMBL/GenBank/DDBJ whole genome shotgun (WGS) entry which is preliminary data.</text>
</comment>
<keyword evidence="2" id="KW-1185">Reference proteome</keyword>
<organism evidence="1 2">
    <name type="scientific">Danxiaibacter flavus</name>
    <dbReference type="NCBI Taxonomy" id="3049108"/>
    <lineage>
        <taxon>Bacteria</taxon>
        <taxon>Pseudomonadati</taxon>
        <taxon>Bacteroidota</taxon>
        <taxon>Chitinophagia</taxon>
        <taxon>Chitinophagales</taxon>
        <taxon>Chitinophagaceae</taxon>
        <taxon>Danxiaibacter</taxon>
    </lineage>
</organism>
<proteinExistence type="predicted"/>
<dbReference type="RefSeq" id="WP_369328953.1">
    <property type="nucleotide sequence ID" value="NZ_JAULBC010000002.1"/>
</dbReference>
<accession>A0ABV3ZCF9</accession>
<reference evidence="1 2" key="1">
    <citation type="submission" date="2023-07" db="EMBL/GenBank/DDBJ databases">
        <authorList>
            <person name="Lian W.-H."/>
        </authorList>
    </citation>
    <scope>NUCLEOTIDE SEQUENCE [LARGE SCALE GENOMIC DNA]</scope>
    <source>
        <strain evidence="1 2">SYSU DXS3180</strain>
    </source>
</reference>